<protein>
    <submittedName>
        <fullName evidence="2">Uncharacterized protein</fullName>
    </submittedName>
</protein>
<reference evidence="2 3" key="1">
    <citation type="submission" date="2021-06" db="EMBL/GenBank/DDBJ databases">
        <authorList>
            <person name="Palmer J.M."/>
        </authorList>
    </citation>
    <scope>NUCLEOTIDE SEQUENCE [LARGE SCALE GENOMIC DNA]</scope>
    <source>
        <strain evidence="2 3">XC_2019</strain>
        <tissue evidence="2">Muscle</tissue>
    </source>
</reference>
<dbReference type="Proteomes" id="UP001434883">
    <property type="component" value="Unassembled WGS sequence"/>
</dbReference>
<evidence type="ECO:0000313" key="2">
    <source>
        <dbReference type="EMBL" id="MEQ2192853.1"/>
    </source>
</evidence>
<feature type="region of interest" description="Disordered" evidence="1">
    <location>
        <begin position="185"/>
        <end position="254"/>
    </location>
</feature>
<dbReference type="EMBL" id="JAHRIN010003882">
    <property type="protein sequence ID" value="MEQ2192853.1"/>
    <property type="molecule type" value="Genomic_DNA"/>
</dbReference>
<sequence length="285" mass="32920">MEKVGATLRRVSPLMMKCCRFQVNEAASVPSCRNQNLLLLCLLHRHPLKKWTFLDWVGKTSTVHAPHLNLQQLQPLTFWEICLVLRPNQLVGLPPPSPLLTKWRRFWYWQSVSNYESHRFSPQHPHPPNYAKHLGSIRRHRKPVREPWRSDSEDQPLTFCHICDCPIYHHFYLYLQVLLDSPASPPLQQEQPHPSHQWVPHPGRSRPPSTQEGGSLTRGPASPPGSPALEVVEDGKPKDRDRRPNQRPAPATPLCLTRHLRIDPTTMLASQQWEEALPVRVANHR</sequence>
<evidence type="ECO:0000256" key="1">
    <source>
        <dbReference type="SAM" id="MobiDB-lite"/>
    </source>
</evidence>
<proteinExistence type="predicted"/>
<comment type="caution">
    <text evidence="2">The sequence shown here is derived from an EMBL/GenBank/DDBJ whole genome shotgun (WGS) entry which is preliminary data.</text>
</comment>
<keyword evidence="3" id="KW-1185">Reference proteome</keyword>
<organism evidence="2 3">
    <name type="scientific">Xenoophorus captivus</name>
    <dbReference type="NCBI Taxonomy" id="1517983"/>
    <lineage>
        <taxon>Eukaryota</taxon>
        <taxon>Metazoa</taxon>
        <taxon>Chordata</taxon>
        <taxon>Craniata</taxon>
        <taxon>Vertebrata</taxon>
        <taxon>Euteleostomi</taxon>
        <taxon>Actinopterygii</taxon>
        <taxon>Neopterygii</taxon>
        <taxon>Teleostei</taxon>
        <taxon>Neoteleostei</taxon>
        <taxon>Acanthomorphata</taxon>
        <taxon>Ovalentaria</taxon>
        <taxon>Atherinomorphae</taxon>
        <taxon>Cyprinodontiformes</taxon>
        <taxon>Goodeidae</taxon>
        <taxon>Xenoophorus</taxon>
    </lineage>
</organism>
<feature type="compositionally biased region" description="Basic and acidic residues" evidence="1">
    <location>
        <begin position="233"/>
        <end position="244"/>
    </location>
</feature>
<name>A0ABV0QBK4_9TELE</name>
<evidence type="ECO:0000313" key="3">
    <source>
        <dbReference type="Proteomes" id="UP001434883"/>
    </source>
</evidence>
<gene>
    <name evidence="2" type="ORF">XENOCAPTIV_018482</name>
</gene>
<accession>A0ABV0QBK4</accession>